<name>A0A084H0L5_METID</name>
<evidence type="ECO:0000256" key="3">
    <source>
        <dbReference type="ARBA" id="ARBA00023163"/>
    </source>
</evidence>
<reference evidence="5 6" key="1">
    <citation type="journal article" date="2005" name="Int. J. Syst. Evol. Microbiol.">
        <title>Bacillus cibi sp. nov., isolated from jeotgal, a traditional Korean fermented seafood.</title>
        <authorList>
            <person name="Yoon J.H."/>
            <person name="Lee C.H."/>
            <person name="Oh T.K."/>
        </authorList>
    </citation>
    <scope>NUCLEOTIDE SEQUENCE [LARGE SCALE GENOMIC DNA]</scope>
    <source>
        <strain evidence="5 6">DSM 16189</strain>
    </source>
</reference>
<dbReference type="RefSeq" id="WP_029566098.1">
    <property type="nucleotide sequence ID" value="NZ_JNVC02000004.1"/>
</dbReference>
<dbReference type="EMBL" id="JNVC02000004">
    <property type="protein sequence ID" value="KEZ53127.1"/>
    <property type="molecule type" value="Genomic_DNA"/>
</dbReference>
<dbReference type="AlphaFoldDB" id="A0A084H0L5"/>
<dbReference type="Pfam" id="PF13404">
    <property type="entry name" value="HTH_AsnC-type"/>
    <property type="match status" value="1"/>
</dbReference>
<dbReference type="PROSITE" id="PS50956">
    <property type="entry name" value="HTH_ASNC_2"/>
    <property type="match status" value="1"/>
</dbReference>
<dbReference type="OrthoDB" id="66249at2"/>
<dbReference type="InterPro" id="IPR036388">
    <property type="entry name" value="WH-like_DNA-bd_sf"/>
</dbReference>
<dbReference type="InterPro" id="IPR011008">
    <property type="entry name" value="Dimeric_a/b-barrel"/>
</dbReference>
<dbReference type="InterPro" id="IPR000485">
    <property type="entry name" value="AsnC-type_HTH_dom"/>
</dbReference>
<dbReference type="GO" id="GO:0043565">
    <property type="term" value="F:sequence-specific DNA binding"/>
    <property type="evidence" value="ECO:0007669"/>
    <property type="project" value="InterPro"/>
</dbReference>
<keyword evidence="3" id="KW-0804">Transcription</keyword>
<dbReference type="InterPro" id="IPR019887">
    <property type="entry name" value="Tscrpt_reg_AsnC/Lrp_C"/>
</dbReference>
<dbReference type="PANTHER" id="PTHR43413">
    <property type="entry name" value="TRANSCRIPTIONAL REGULATOR, ASNC FAMILY"/>
    <property type="match status" value="1"/>
</dbReference>
<dbReference type="SUPFAM" id="SSF46785">
    <property type="entry name" value="Winged helix' DNA-binding domain"/>
    <property type="match status" value="1"/>
</dbReference>
<dbReference type="Proteomes" id="UP000028549">
    <property type="component" value="Unassembled WGS sequence"/>
</dbReference>
<dbReference type="STRING" id="246786.GS18_0210010"/>
<feature type="domain" description="HTH asnC-type" evidence="4">
    <location>
        <begin position="3"/>
        <end position="65"/>
    </location>
</feature>
<dbReference type="Gene3D" id="3.30.70.920">
    <property type="match status" value="1"/>
</dbReference>
<dbReference type="SUPFAM" id="SSF54909">
    <property type="entry name" value="Dimeric alpha+beta barrel"/>
    <property type="match status" value="1"/>
</dbReference>
<dbReference type="SMART" id="SM00344">
    <property type="entry name" value="HTH_ASNC"/>
    <property type="match status" value="1"/>
</dbReference>
<accession>A0A084H0L5</accession>
<evidence type="ECO:0000313" key="6">
    <source>
        <dbReference type="Proteomes" id="UP000028549"/>
    </source>
</evidence>
<evidence type="ECO:0000256" key="1">
    <source>
        <dbReference type="ARBA" id="ARBA00023015"/>
    </source>
</evidence>
<dbReference type="Pfam" id="PF01037">
    <property type="entry name" value="AsnC_trans_reg"/>
    <property type="match status" value="1"/>
</dbReference>
<dbReference type="InterPro" id="IPR036390">
    <property type="entry name" value="WH_DNA-bd_sf"/>
</dbReference>
<keyword evidence="2" id="KW-0238">DNA-binding</keyword>
<sequence length="166" mass="18944">MKLTQKETEILELLEENSRLTPQDISKMVQLSEEETIGTIKRLEEQKVIIDYSTTVNWRKVDGHEGVTAMIDVKVAPKRGTGFDAIAERIYRFNEVKSVYLMSGAYDLSVVIEGRSMSEVAHFVSDKLSTLDSVLSTTTHFILKKYKHDGKIYEQDDEDKRIVVSP</sequence>
<dbReference type="Gene3D" id="1.10.10.10">
    <property type="entry name" value="Winged helix-like DNA-binding domain superfamily/Winged helix DNA-binding domain"/>
    <property type="match status" value="1"/>
</dbReference>
<keyword evidence="6" id="KW-1185">Reference proteome</keyword>
<comment type="caution">
    <text evidence="5">The sequence shown here is derived from an EMBL/GenBank/DDBJ whole genome shotgun (WGS) entry which is preliminary data.</text>
</comment>
<evidence type="ECO:0000259" key="4">
    <source>
        <dbReference type="PROSITE" id="PS50956"/>
    </source>
</evidence>
<protein>
    <submittedName>
        <fullName evidence="5">AsnC family transcriptional regulator</fullName>
    </submittedName>
</protein>
<proteinExistence type="predicted"/>
<dbReference type="InterPro" id="IPR050684">
    <property type="entry name" value="HTH-Siroheme_Decarb"/>
</dbReference>
<organism evidence="5 6">
    <name type="scientific">Metabacillus indicus</name>
    <name type="common">Bacillus indicus</name>
    <dbReference type="NCBI Taxonomy" id="246786"/>
    <lineage>
        <taxon>Bacteria</taxon>
        <taxon>Bacillati</taxon>
        <taxon>Bacillota</taxon>
        <taxon>Bacilli</taxon>
        <taxon>Bacillales</taxon>
        <taxon>Bacillaceae</taxon>
        <taxon>Metabacillus</taxon>
    </lineage>
</organism>
<gene>
    <name evidence="5" type="ORF">GS18_0210010</name>
</gene>
<dbReference type="PANTHER" id="PTHR43413:SF7">
    <property type="entry name" value="HTH-TYPE TRANSCRIPTIONAL REGULATOR PTR2"/>
    <property type="match status" value="1"/>
</dbReference>
<evidence type="ECO:0000256" key="2">
    <source>
        <dbReference type="ARBA" id="ARBA00023125"/>
    </source>
</evidence>
<evidence type="ECO:0000313" key="5">
    <source>
        <dbReference type="EMBL" id="KEZ53127.1"/>
    </source>
</evidence>
<dbReference type="InterPro" id="IPR019888">
    <property type="entry name" value="Tscrpt_reg_AsnC-like"/>
</dbReference>
<keyword evidence="1" id="KW-0805">Transcription regulation</keyword>